<reference evidence="2" key="1">
    <citation type="submission" date="2020-01" db="EMBL/GenBank/DDBJ databases">
        <authorList>
            <person name="Rat A."/>
        </authorList>
    </citation>
    <scope>NUCLEOTIDE SEQUENCE</scope>
    <source>
        <strain evidence="2">LMG 31231</strain>
    </source>
</reference>
<dbReference type="InterPro" id="IPR003735">
    <property type="entry name" value="Metal_Tscrpt_repr"/>
</dbReference>
<sequence length="117" mass="12784">MTHTIREKQKLLARVRRIRGQGEAIERALEAEAGCERVMHLLAGTRAAMGGLMAEVVEDHVRTHLVDPENRFHRRGCRRHGISVSRSKSLPSIPTAAGCAAHEEGTGLSVLRDSALA</sequence>
<dbReference type="GO" id="GO:0046872">
    <property type="term" value="F:metal ion binding"/>
    <property type="evidence" value="ECO:0007669"/>
    <property type="project" value="InterPro"/>
</dbReference>
<keyword evidence="3" id="KW-1185">Reference proteome</keyword>
<dbReference type="RefSeq" id="WP_211862890.1">
    <property type="nucleotide sequence ID" value="NZ_JAAEDM010000041.1"/>
</dbReference>
<dbReference type="PANTHER" id="PTHR33677:SF5">
    <property type="entry name" value="TRANSCRIPTIONAL REPRESSOR FRMR"/>
    <property type="match status" value="1"/>
</dbReference>
<dbReference type="InterPro" id="IPR038390">
    <property type="entry name" value="Metal_Tscrpt_repr_sf"/>
</dbReference>
<dbReference type="GO" id="GO:0045892">
    <property type="term" value="P:negative regulation of DNA-templated transcription"/>
    <property type="evidence" value="ECO:0007669"/>
    <property type="project" value="UniProtKB-ARBA"/>
</dbReference>
<name>A0A9X9WZ95_9PROT</name>
<evidence type="ECO:0000256" key="1">
    <source>
        <dbReference type="ARBA" id="ARBA00005260"/>
    </source>
</evidence>
<dbReference type="GO" id="GO:0003677">
    <property type="term" value="F:DNA binding"/>
    <property type="evidence" value="ECO:0007669"/>
    <property type="project" value="InterPro"/>
</dbReference>
<evidence type="ECO:0000313" key="3">
    <source>
        <dbReference type="Proteomes" id="UP001138751"/>
    </source>
</evidence>
<comment type="caution">
    <text evidence="2">The sequence shown here is derived from an EMBL/GenBank/DDBJ whole genome shotgun (WGS) entry which is preliminary data.</text>
</comment>
<accession>A0A9X9WZ95</accession>
<dbReference type="EMBL" id="JAAEDM010000041">
    <property type="protein sequence ID" value="MBR0672474.1"/>
    <property type="molecule type" value="Genomic_DNA"/>
</dbReference>
<dbReference type="CDD" id="cd10153">
    <property type="entry name" value="RcnR-FrmR-like_DUF156"/>
    <property type="match status" value="1"/>
</dbReference>
<proteinExistence type="inferred from homology"/>
<dbReference type="AlphaFoldDB" id="A0A9X9WZ95"/>
<dbReference type="Proteomes" id="UP001138751">
    <property type="component" value="Unassembled WGS sequence"/>
</dbReference>
<reference evidence="2" key="2">
    <citation type="journal article" date="2021" name="Syst. Appl. Microbiol.">
        <title>Roseomonas hellenica sp. nov., isolated from roots of wild-growing Alkanna tinctoria.</title>
        <authorList>
            <person name="Rat A."/>
            <person name="Naranjo H.D."/>
            <person name="Lebbe L."/>
            <person name="Cnockaert M."/>
            <person name="Krigas N."/>
            <person name="Grigoriadou K."/>
            <person name="Maloupa E."/>
            <person name="Willems A."/>
        </authorList>
    </citation>
    <scope>NUCLEOTIDE SEQUENCE</scope>
    <source>
        <strain evidence="2">LMG 31231</strain>
    </source>
</reference>
<dbReference type="PANTHER" id="PTHR33677">
    <property type="entry name" value="TRANSCRIPTIONAL REPRESSOR FRMR-RELATED"/>
    <property type="match status" value="1"/>
</dbReference>
<dbReference type="Pfam" id="PF02583">
    <property type="entry name" value="Trns_repr_metal"/>
    <property type="match status" value="1"/>
</dbReference>
<organism evidence="2 3">
    <name type="scientific">Neoroseomonas soli</name>
    <dbReference type="NCBI Taxonomy" id="1081025"/>
    <lineage>
        <taxon>Bacteria</taxon>
        <taxon>Pseudomonadati</taxon>
        <taxon>Pseudomonadota</taxon>
        <taxon>Alphaproteobacteria</taxon>
        <taxon>Acetobacterales</taxon>
        <taxon>Acetobacteraceae</taxon>
        <taxon>Neoroseomonas</taxon>
    </lineage>
</organism>
<protein>
    <submittedName>
        <fullName evidence="2">Metal/formaldehyde-sensitive transcriptional repressor</fullName>
    </submittedName>
</protein>
<comment type="similarity">
    <text evidence="1">Belongs to the FrmR/RcnR family.</text>
</comment>
<dbReference type="Gene3D" id="1.20.58.1000">
    <property type="entry name" value="Metal-sensitive repressor, helix protomer"/>
    <property type="match status" value="1"/>
</dbReference>
<evidence type="ECO:0000313" key="2">
    <source>
        <dbReference type="EMBL" id="MBR0672474.1"/>
    </source>
</evidence>
<gene>
    <name evidence="2" type="ORF">GXW76_14930</name>
</gene>